<reference evidence="1" key="1">
    <citation type="submission" date="2018-05" db="EMBL/GenBank/DDBJ databases">
        <authorList>
            <person name="Lanie J.A."/>
            <person name="Ng W.-L."/>
            <person name="Kazmierczak K.M."/>
            <person name="Andrzejewski T.M."/>
            <person name="Davidsen T.M."/>
            <person name="Wayne K.J."/>
            <person name="Tettelin H."/>
            <person name="Glass J.I."/>
            <person name="Rusch D."/>
            <person name="Podicherti R."/>
            <person name="Tsui H.-C.T."/>
            <person name="Winkler M.E."/>
        </authorList>
    </citation>
    <scope>NUCLEOTIDE SEQUENCE</scope>
</reference>
<accession>A0A382VQW8</accession>
<organism evidence="1">
    <name type="scientific">marine metagenome</name>
    <dbReference type="NCBI Taxonomy" id="408172"/>
    <lineage>
        <taxon>unclassified sequences</taxon>
        <taxon>metagenomes</taxon>
        <taxon>ecological metagenomes</taxon>
    </lineage>
</organism>
<proteinExistence type="predicted"/>
<protein>
    <submittedName>
        <fullName evidence="1">Uncharacterized protein</fullName>
    </submittedName>
</protein>
<sequence length="132" mass="14198">YLNSSVVLPEALAEPRFSLIGEGALLAEGVVDLDRVGNRPNAGPFDPISLLSGKLPVKATAVIHSADGLARVHLDYVEIGGIRIPQNLTKELIAAYTRSVDRPAGIDIDLEYSLPYRILKIHVHPGEAVIVQ</sequence>
<dbReference type="AlphaFoldDB" id="A0A382VQW8"/>
<evidence type="ECO:0000313" key="1">
    <source>
        <dbReference type="EMBL" id="SVD48385.1"/>
    </source>
</evidence>
<name>A0A382VQW8_9ZZZZ</name>
<gene>
    <name evidence="1" type="ORF">METZ01_LOCUS401239</name>
</gene>
<feature type="non-terminal residue" evidence="1">
    <location>
        <position position="1"/>
    </location>
</feature>
<dbReference type="EMBL" id="UINC01153586">
    <property type="protein sequence ID" value="SVD48385.1"/>
    <property type="molecule type" value="Genomic_DNA"/>
</dbReference>